<proteinExistence type="predicted"/>
<evidence type="ECO:0000313" key="2">
    <source>
        <dbReference type="Proteomes" id="UP000216478"/>
    </source>
</evidence>
<organism evidence="1 2">
    <name type="scientific">Brucella grignonensis</name>
    <dbReference type="NCBI Taxonomy" id="94627"/>
    <lineage>
        <taxon>Bacteria</taxon>
        <taxon>Pseudomonadati</taxon>
        <taxon>Pseudomonadota</taxon>
        <taxon>Alphaproteobacteria</taxon>
        <taxon>Hyphomicrobiales</taxon>
        <taxon>Brucellaceae</taxon>
        <taxon>Brucella/Ochrobactrum group</taxon>
        <taxon>Brucella</taxon>
    </lineage>
</organism>
<dbReference type="AlphaFoldDB" id="A0A256FN52"/>
<gene>
    <name evidence="1" type="ORF">CEV33_4294</name>
</gene>
<accession>A0A256FN52</accession>
<sequence length="55" mass="6576">MSRLVANRFPTITISYKNVQQIHATWNADQELWQSPFFILRQHHENLIKTLVRLA</sequence>
<reference evidence="1 2" key="1">
    <citation type="submission" date="2017-07" db="EMBL/GenBank/DDBJ databases">
        <title>Phylogenetic study on the rhizospheric bacterium Ochrobactrum sp. A44.</title>
        <authorList>
            <person name="Krzyzanowska D.M."/>
            <person name="Ossowicki A."/>
            <person name="Rajewska M."/>
            <person name="Maciag T."/>
            <person name="Kaczynski Z."/>
            <person name="Czerwicka M."/>
            <person name="Jafra S."/>
        </authorList>
    </citation>
    <scope>NUCLEOTIDE SEQUENCE [LARGE SCALE GENOMIC DNA]</scope>
    <source>
        <strain evidence="1 2">OgA9a</strain>
    </source>
</reference>
<dbReference type="Proteomes" id="UP000216478">
    <property type="component" value="Unassembled WGS sequence"/>
</dbReference>
<evidence type="ECO:0000313" key="1">
    <source>
        <dbReference type="EMBL" id="OYR16285.1"/>
    </source>
</evidence>
<dbReference type="EMBL" id="NNRL01000151">
    <property type="protein sequence ID" value="OYR16285.1"/>
    <property type="molecule type" value="Genomic_DNA"/>
</dbReference>
<comment type="caution">
    <text evidence="1">The sequence shown here is derived from an EMBL/GenBank/DDBJ whole genome shotgun (WGS) entry which is preliminary data.</text>
</comment>
<keyword evidence="2" id="KW-1185">Reference proteome</keyword>
<name>A0A256FN52_9HYPH</name>
<protein>
    <submittedName>
        <fullName evidence="1">Uncharacterized protein</fullName>
    </submittedName>
</protein>